<feature type="transmembrane region" description="Helical" evidence="1">
    <location>
        <begin position="67"/>
        <end position="88"/>
    </location>
</feature>
<keyword evidence="1" id="KW-0812">Transmembrane</keyword>
<dbReference type="RefSeq" id="WP_071898836.1">
    <property type="nucleotide sequence ID" value="NZ_MPIN01000003.1"/>
</dbReference>
<evidence type="ECO:0000313" key="2">
    <source>
        <dbReference type="EMBL" id="OJH40203.1"/>
    </source>
</evidence>
<reference evidence="2 3" key="2">
    <citation type="submission" date="2016-12" db="EMBL/GenBank/DDBJ databases">
        <title>Draft Genome Sequence of Cystobacter ferrugineus Strain Cbfe23.</title>
        <authorList>
            <person name="Akbar S."/>
            <person name="Dowd S.E."/>
            <person name="Stevens D.C."/>
        </authorList>
    </citation>
    <scope>NUCLEOTIDE SEQUENCE [LARGE SCALE GENOMIC DNA]</scope>
    <source>
        <strain evidence="2 3">Cbfe23</strain>
    </source>
</reference>
<organism evidence="2 3">
    <name type="scientific">Cystobacter ferrugineus</name>
    <dbReference type="NCBI Taxonomy" id="83449"/>
    <lineage>
        <taxon>Bacteria</taxon>
        <taxon>Pseudomonadati</taxon>
        <taxon>Myxococcota</taxon>
        <taxon>Myxococcia</taxon>
        <taxon>Myxococcales</taxon>
        <taxon>Cystobacterineae</taxon>
        <taxon>Archangiaceae</taxon>
        <taxon>Cystobacter</taxon>
    </lineage>
</organism>
<sequence>MDWLWSPVGIGVLWLVLHCADYLLTIATASLRARGDLAERVRFGGSIELNPLFVQAVEKRQWVSRRFLLTLALGAVLLPMAVAYFQWVAEEQPEGLADNLSEFMCGALVVTRFAVISVHLQNLVLFRRMLHVPEASSVSLRYDRGTLMVMTRARKFEVAAFCAIAVLVSGQPFFLGGLAATLALIAALYRWERRQVPASKEPRPST</sequence>
<reference evidence="3" key="1">
    <citation type="submission" date="2016-11" db="EMBL/GenBank/DDBJ databases">
        <authorList>
            <person name="Shukria A."/>
            <person name="Stevens D.C."/>
        </authorList>
    </citation>
    <scope>NUCLEOTIDE SEQUENCE [LARGE SCALE GENOMIC DNA]</scope>
    <source>
        <strain evidence="3">Cbfe23</strain>
    </source>
</reference>
<dbReference type="OrthoDB" id="5510000at2"/>
<dbReference type="AlphaFoldDB" id="A0A1L9BD98"/>
<accession>A0A1L9BD98</accession>
<comment type="caution">
    <text evidence="2">The sequence shown here is derived from an EMBL/GenBank/DDBJ whole genome shotgun (WGS) entry which is preliminary data.</text>
</comment>
<feature type="transmembrane region" description="Helical" evidence="1">
    <location>
        <begin position="158"/>
        <end position="189"/>
    </location>
</feature>
<feature type="transmembrane region" description="Helical" evidence="1">
    <location>
        <begin position="12"/>
        <end position="33"/>
    </location>
</feature>
<keyword evidence="3" id="KW-1185">Reference proteome</keyword>
<gene>
    <name evidence="2" type="ORF">BON30_14215</name>
</gene>
<keyword evidence="1" id="KW-1133">Transmembrane helix</keyword>
<evidence type="ECO:0000256" key="1">
    <source>
        <dbReference type="SAM" id="Phobius"/>
    </source>
</evidence>
<feature type="transmembrane region" description="Helical" evidence="1">
    <location>
        <begin position="100"/>
        <end position="120"/>
    </location>
</feature>
<evidence type="ECO:0000313" key="3">
    <source>
        <dbReference type="Proteomes" id="UP000182229"/>
    </source>
</evidence>
<dbReference type="EMBL" id="MPIN01000003">
    <property type="protein sequence ID" value="OJH40203.1"/>
    <property type="molecule type" value="Genomic_DNA"/>
</dbReference>
<keyword evidence="1" id="KW-0472">Membrane</keyword>
<proteinExistence type="predicted"/>
<name>A0A1L9BD98_9BACT</name>
<protein>
    <submittedName>
        <fullName evidence="2">Uncharacterized protein</fullName>
    </submittedName>
</protein>
<dbReference type="Proteomes" id="UP000182229">
    <property type="component" value="Unassembled WGS sequence"/>
</dbReference>